<dbReference type="EMBL" id="JABFUD020000014">
    <property type="protein sequence ID" value="KAI5070271.1"/>
    <property type="molecule type" value="Genomic_DNA"/>
</dbReference>
<evidence type="ECO:0008006" key="4">
    <source>
        <dbReference type="Google" id="ProtNLM"/>
    </source>
</evidence>
<organism evidence="2 3">
    <name type="scientific">Adiantum capillus-veneris</name>
    <name type="common">Maidenhair fern</name>
    <dbReference type="NCBI Taxonomy" id="13818"/>
    <lineage>
        <taxon>Eukaryota</taxon>
        <taxon>Viridiplantae</taxon>
        <taxon>Streptophyta</taxon>
        <taxon>Embryophyta</taxon>
        <taxon>Tracheophyta</taxon>
        <taxon>Polypodiopsida</taxon>
        <taxon>Polypodiidae</taxon>
        <taxon>Polypodiales</taxon>
        <taxon>Pteridineae</taxon>
        <taxon>Pteridaceae</taxon>
        <taxon>Vittarioideae</taxon>
        <taxon>Adiantum</taxon>
    </lineage>
</organism>
<reference evidence="2" key="1">
    <citation type="submission" date="2021-01" db="EMBL/GenBank/DDBJ databases">
        <title>Adiantum capillus-veneris genome.</title>
        <authorList>
            <person name="Fang Y."/>
            <person name="Liao Q."/>
        </authorList>
    </citation>
    <scope>NUCLEOTIDE SEQUENCE</scope>
    <source>
        <strain evidence="2">H3</strain>
        <tissue evidence="2">Leaf</tissue>
    </source>
</reference>
<accession>A0A9D4ZF00</accession>
<feature type="signal peptide" evidence="1">
    <location>
        <begin position="1"/>
        <end position="20"/>
    </location>
</feature>
<proteinExistence type="predicted"/>
<keyword evidence="3" id="KW-1185">Reference proteome</keyword>
<evidence type="ECO:0000256" key="1">
    <source>
        <dbReference type="SAM" id="SignalP"/>
    </source>
</evidence>
<dbReference type="AlphaFoldDB" id="A0A9D4ZF00"/>
<name>A0A9D4ZF00_ADICA</name>
<dbReference type="Proteomes" id="UP000886520">
    <property type="component" value="Chromosome 14"/>
</dbReference>
<keyword evidence="1" id="KW-0732">Signal</keyword>
<evidence type="ECO:0000313" key="3">
    <source>
        <dbReference type="Proteomes" id="UP000886520"/>
    </source>
</evidence>
<protein>
    <recommendedName>
        <fullName evidence="4">Secreted protein</fullName>
    </recommendedName>
</protein>
<sequence length="201" mass="22416">MTTPMKVALLVGIFSHHLITSGFLKPDGVGEADAKNSREPDAYLEKGEDIASVVECAIAMAPSPQGAASLSPLGLGLVSPRQRPSSSRVRPPLVRLAAIKTMEAQCKREWAYARVIVRMMTATMKKFLTQRRVRSFRSPVCKGLTGLIRSYLCWLLRDHGLWYVKSFPYECEEGFKLLKFEVCIKCSCYVCVLPLEGLLLF</sequence>
<comment type="caution">
    <text evidence="2">The sequence shown here is derived from an EMBL/GenBank/DDBJ whole genome shotgun (WGS) entry which is preliminary data.</text>
</comment>
<gene>
    <name evidence="2" type="ORF">GOP47_0014614</name>
</gene>
<feature type="chain" id="PRO_5039653756" description="Secreted protein" evidence="1">
    <location>
        <begin position="21"/>
        <end position="201"/>
    </location>
</feature>
<evidence type="ECO:0000313" key="2">
    <source>
        <dbReference type="EMBL" id="KAI5070271.1"/>
    </source>
</evidence>